<gene>
    <name evidence="1" type="ORF">K488DRAFT_28446</name>
</gene>
<dbReference type="EMBL" id="MU273652">
    <property type="protein sequence ID" value="KAI0029869.1"/>
    <property type="molecule type" value="Genomic_DNA"/>
</dbReference>
<sequence>QNWDGGSHCGESITITYNGKSVSAKIVDECMGCPSRGLDLTHGLFQEWASSPEQVGLIYGDWS</sequence>
<keyword evidence="2" id="KW-1185">Reference proteome</keyword>
<reference evidence="1" key="2">
    <citation type="journal article" date="2022" name="New Phytol.">
        <title>Evolutionary transition to the ectomycorrhizal habit in the genomes of a hyperdiverse lineage of mushroom-forming fungi.</title>
        <authorList>
            <person name="Looney B."/>
            <person name="Miyauchi S."/>
            <person name="Morin E."/>
            <person name="Drula E."/>
            <person name="Courty P.E."/>
            <person name="Kohler A."/>
            <person name="Kuo A."/>
            <person name="LaButti K."/>
            <person name="Pangilinan J."/>
            <person name="Lipzen A."/>
            <person name="Riley R."/>
            <person name="Andreopoulos W."/>
            <person name="He G."/>
            <person name="Johnson J."/>
            <person name="Nolan M."/>
            <person name="Tritt A."/>
            <person name="Barry K.W."/>
            <person name="Grigoriev I.V."/>
            <person name="Nagy L.G."/>
            <person name="Hibbett D."/>
            <person name="Henrissat B."/>
            <person name="Matheny P.B."/>
            <person name="Labbe J."/>
            <person name="Martin F.M."/>
        </authorList>
    </citation>
    <scope>NUCLEOTIDE SEQUENCE</scope>
    <source>
        <strain evidence="1">EC-137</strain>
    </source>
</reference>
<accession>A0ACB8QDG2</accession>
<reference evidence="1" key="1">
    <citation type="submission" date="2021-02" db="EMBL/GenBank/DDBJ databases">
        <authorList>
            <consortium name="DOE Joint Genome Institute"/>
            <person name="Ahrendt S."/>
            <person name="Looney B.P."/>
            <person name="Miyauchi S."/>
            <person name="Morin E."/>
            <person name="Drula E."/>
            <person name="Courty P.E."/>
            <person name="Chicoki N."/>
            <person name="Fauchery L."/>
            <person name="Kohler A."/>
            <person name="Kuo A."/>
            <person name="Labutti K."/>
            <person name="Pangilinan J."/>
            <person name="Lipzen A."/>
            <person name="Riley R."/>
            <person name="Andreopoulos W."/>
            <person name="He G."/>
            <person name="Johnson J."/>
            <person name="Barry K.W."/>
            <person name="Grigoriev I.V."/>
            <person name="Nagy L."/>
            <person name="Hibbett D."/>
            <person name="Henrissat B."/>
            <person name="Matheny P.B."/>
            <person name="Labbe J."/>
            <person name="Martin F."/>
        </authorList>
    </citation>
    <scope>NUCLEOTIDE SEQUENCE</scope>
    <source>
        <strain evidence="1">EC-137</strain>
    </source>
</reference>
<protein>
    <submittedName>
        <fullName evidence="1">Uncharacterized protein</fullName>
    </submittedName>
</protein>
<name>A0ACB8QDG2_9AGAM</name>
<feature type="non-terminal residue" evidence="1">
    <location>
        <position position="1"/>
    </location>
</feature>
<proteinExistence type="predicted"/>
<evidence type="ECO:0000313" key="2">
    <source>
        <dbReference type="Proteomes" id="UP000814128"/>
    </source>
</evidence>
<evidence type="ECO:0000313" key="1">
    <source>
        <dbReference type="EMBL" id="KAI0029869.1"/>
    </source>
</evidence>
<organism evidence="1 2">
    <name type="scientific">Vararia minispora EC-137</name>
    <dbReference type="NCBI Taxonomy" id="1314806"/>
    <lineage>
        <taxon>Eukaryota</taxon>
        <taxon>Fungi</taxon>
        <taxon>Dikarya</taxon>
        <taxon>Basidiomycota</taxon>
        <taxon>Agaricomycotina</taxon>
        <taxon>Agaricomycetes</taxon>
        <taxon>Russulales</taxon>
        <taxon>Lachnocladiaceae</taxon>
        <taxon>Vararia</taxon>
    </lineage>
</organism>
<dbReference type="Proteomes" id="UP000814128">
    <property type="component" value="Unassembled WGS sequence"/>
</dbReference>
<feature type="non-terminal residue" evidence="1">
    <location>
        <position position="63"/>
    </location>
</feature>
<comment type="caution">
    <text evidence="1">The sequence shown here is derived from an EMBL/GenBank/DDBJ whole genome shotgun (WGS) entry which is preliminary data.</text>
</comment>